<dbReference type="KEGG" id="ovi:T265_05378"/>
<dbReference type="Proteomes" id="UP000054324">
    <property type="component" value="Unassembled WGS sequence"/>
</dbReference>
<accession>A0A074ZWF5</accession>
<reference evidence="1 2" key="1">
    <citation type="submission" date="2013-11" db="EMBL/GenBank/DDBJ databases">
        <title>Opisthorchis viverrini - life in the bile duct.</title>
        <authorList>
            <person name="Young N.D."/>
            <person name="Nagarajan N."/>
            <person name="Lin S.J."/>
            <person name="Korhonen P.K."/>
            <person name="Jex A.R."/>
            <person name="Hall R.S."/>
            <person name="Safavi-Hemami H."/>
            <person name="Kaewkong W."/>
            <person name="Bertrand D."/>
            <person name="Gao S."/>
            <person name="Seet Q."/>
            <person name="Wongkham S."/>
            <person name="Teh B.T."/>
            <person name="Wongkham C."/>
            <person name="Intapan P.M."/>
            <person name="Maleewong W."/>
            <person name="Yang X."/>
            <person name="Hu M."/>
            <person name="Wang Z."/>
            <person name="Hofmann A."/>
            <person name="Sternberg P.W."/>
            <person name="Tan P."/>
            <person name="Wang J."/>
            <person name="Gasser R.B."/>
        </authorList>
    </citation>
    <scope>NUCLEOTIDE SEQUENCE [LARGE SCALE GENOMIC DNA]</scope>
</reference>
<dbReference type="RefSeq" id="XP_009168633.1">
    <property type="nucleotide sequence ID" value="XM_009170369.1"/>
</dbReference>
<proteinExistence type="predicted"/>
<dbReference type="GeneID" id="20319560"/>
<keyword evidence="2" id="KW-1185">Reference proteome</keyword>
<dbReference type="EMBL" id="KL596718">
    <property type="protein sequence ID" value="KER27660.1"/>
    <property type="molecule type" value="Genomic_DNA"/>
</dbReference>
<dbReference type="CTD" id="20319560"/>
<evidence type="ECO:0000313" key="2">
    <source>
        <dbReference type="Proteomes" id="UP000054324"/>
    </source>
</evidence>
<organism evidence="1 2">
    <name type="scientific">Opisthorchis viverrini</name>
    <name type="common">Southeast Asian liver fluke</name>
    <dbReference type="NCBI Taxonomy" id="6198"/>
    <lineage>
        <taxon>Eukaryota</taxon>
        <taxon>Metazoa</taxon>
        <taxon>Spiralia</taxon>
        <taxon>Lophotrochozoa</taxon>
        <taxon>Platyhelminthes</taxon>
        <taxon>Trematoda</taxon>
        <taxon>Digenea</taxon>
        <taxon>Opisthorchiida</taxon>
        <taxon>Opisthorchiata</taxon>
        <taxon>Opisthorchiidae</taxon>
        <taxon>Opisthorchis</taxon>
    </lineage>
</organism>
<sequence>MIPVLGRSPGSLDVTSPDPWTQNTVDEVLDSDTPFWSGCPIMGERARFQLPSFRLTIIFMLWVAARESSSVLSRNVLTGNFYKKLNMCFRITPVSTGAEISAEYLHPAADISALFPQISAPGCGTSAEMKQVSAPSPHPIAEISAQYLRPSASGADISAQYPHISAAGCRFCAEMKQIFPPSHYPDAEIVQKFPHPGAENPYSVPEFLPPVRT</sequence>
<evidence type="ECO:0000313" key="1">
    <source>
        <dbReference type="EMBL" id="KER27660.1"/>
    </source>
</evidence>
<dbReference type="AlphaFoldDB" id="A0A074ZWF5"/>
<name>A0A074ZWF5_OPIVI</name>
<gene>
    <name evidence="1" type="ORF">T265_05378</name>
</gene>
<protein>
    <submittedName>
        <fullName evidence="1">Uncharacterized protein</fullName>
    </submittedName>
</protein>